<protein>
    <recommendedName>
        <fullName evidence="4">Myb-like domain-containing protein</fullName>
    </recommendedName>
</protein>
<evidence type="ECO:0008006" key="4">
    <source>
        <dbReference type="Google" id="ProtNLM"/>
    </source>
</evidence>
<name>A0A9P4Q3U1_9PEZI</name>
<feature type="compositionally biased region" description="Basic residues" evidence="1">
    <location>
        <begin position="116"/>
        <end position="128"/>
    </location>
</feature>
<dbReference type="OrthoDB" id="5403747at2759"/>
<organism evidence="2 3">
    <name type="scientific">Polychaeton citri CBS 116435</name>
    <dbReference type="NCBI Taxonomy" id="1314669"/>
    <lineage>
        <taxon>Eukaryota</taxon>
        <taxon>Fungi</taxon>
        <taxon>Dikarya</taxon>
        <taxon>Ascomycota</taxon>
        <taxon>Pezizomycotina</taxon>
        <taxon>Dothideomycetes</taxon>
        <taxon>Dothideomycetidae</taxon>
        <taxon>Capnodiales</taxon>
        <taxon>Capnodiaceae</taxon>
        <taxon>Polychaeton</taxon>
    </lineage>
</organism>
<evidence type="ECO:0000313" key="3">
    <source>
        <dbReference type="Proteomes" id="UP000799441"/>
    </source>
</evidence>
<dbReference type="Proteomes" id="UP000799441">
    <property type="component" value="Unassembled WGS sequence"/>
</dbReference>
<keyword evidence="3" id="KW-1185">Reference proteome</keyword>
<proteinExistence type="predicted"/>
<evidence type="ECO:0000313" key="2">
    <source>
        <dbReference type="EMBL" id="KAF2717619.1"/>
    </source>
</evidence>
<gene>
    <name evidence="2" type="ORF">K431DRAFT_306794</name>
</gene>
<accession>A0A9P4Q3U1</accession>
<comment type="caution">
    <text evidence="2">The sequence shown here is derived from an EMBL/GenBank/DDBJ whole genome shotgun (WGS) entry which is preliminary data.</text>
</comment>
<feature type="region of interest" description="Disordered" evidence="1">
    <location>
        <begin position="67"/>
        <end position="140"/>
    </location>
</feature>
<dbReference type="AlphaFoldDB" id="A0A9P4Q3U1"/>
<sequence>MSSNNINTAITFSEREQQLLAAAWTCMEGEVKVDYTKLANKVGMSNPRSASNAWSGIRKKLAAINTAENSSSNDDDATGAAGSGDVTPAAVTPTKKGGGGRKRKATDSAGDEGPRKGKGKGKGGKAKKGVQGGIKVKEEDVDVDDSIAVQDEEVEEMFT</sequence>
<reference evidence="2" key="1">
    <citation type="journal article" date="2020" name="Stud. Mycol.">
        <title>101 Dothideomycetes genomes: a test case for predicting lifestyles and emergence of pathogens.</title>
        <authorList>
            <person name="Haridas S."/>
            <person name="Albert R."/>
            <person name="Binder M."/>
            <person name="Bloem J."/>
            <person name="Labutti K."/>
            <person name="Salamov A."/>
            <person name="Andreopoulos B."/>
            <person name="Baker S."/>
            <person name="Barry K."/>
            <person name="Bills G."/>
            <person name="Bluhm B."/>
            <person name="Cannon C."/>
            <person name="Castanera R."/>
            <person name="Culley D."/>
            <person name="Daum C."/>
            <person name="Ezra D."/>
            <person name="Gonzalez J."/>
            <person name="Henrissat B."/>
            <person name="Kuo A."/>
            <person name="Liang C."/>
            <person name="Lipzen A."/>
            <person name="Lutzoni F."/>
            <person name="Magnuson J."/>
            <person name="Mondo S."/>
            <person name="Nolan M."/>
            <person name="Ohm R."/>
            <person name="Pangilinan J."/>
            <person name="Park H.-J."/>
            <person name="Ramirez L."/>
            <person name="Alfaro M."/>
            <person name="Sun H."/>
            <person name="Tritt A."/>
            <person name="Yoshinaga Y."/>
            <person name="Zwiers L.-H."/>
            <person name="Turgeon B."/>
            <person name="Goodwin S."/>
            <person name="Spatafora J."/>
            <person name="Crous P."/>
            <person name="Grigoriev I."/>
        </authorList>
    </citation>
    <scope>NUCLEOTIDE SEQUENCE</scope>
    <source>
        <strain evidence="2">CBS 116435</strain>
    </source>
</reference>
<dbReference type="EMBL" id="MU003840">
    <property type="protein sequence ID" value="KAF2717619.1"/>
    <property type="molecule type" value="Genomic_DNA"/>
</dbReference>
<evidence type="ECO:0000256" key="1">
    <source>
        <dbReference type="SAM" id="MobiDB-lite"/>
    </source>
</evidence>